<organism evidence="2 3">
    <name type="scientific">Arthrobacter liuii</name>
    <dbReference type="NCBI Taxonomy" id="1476996"/>
    <lineage>
        <taxon>Bacteria</taxon>
        <taxon>Bacillati</taxon>
        <taxon>Actinomycetota</taxon>
        <taxon>Actinomycetes</taxon>
        <taxon>Micrococcales</taxon>
        <taxon>Micrococcaceae</taxon>
        <taxon>Arthrobacter</taxon>
    </lineage>
</organism>
<reference evidence="3" key="1">
    <citation type="journal article" date="2019" name="Int. J. Syst. Evol. Microbiol.">
        <title>The Global Catalogue of Microorganisms (GCM) 10K type strain sequencing project: providing services to taxonomists for standard genome sequencing and annotation.</title>
        <authorList>
            <consortium name="The Broad Institute Genomics Platform"/>
            <consortium name="The Broad Institute Genome Sequencing Center for Infectious Disease"/>
            <person name="Wu L."/>
            <person name="Ma J."/>
        </authorList>
    </citation>
    <scope>NUCLEOTIDE SEQUENCE [LARGE SCALE GENOMIC DNA]</scope>
    <source>
        <strain evidence="3">CGMCC 1.12778</strain>
    </source>
</reference>
<accession>A0ABQ2AP75</accession>
<name>A0ABQ2AP75_9MICC</name>
<feature type="region of interest" description="Disordered" evidence="1">
    <location>
        <begin position="1"/>
        <end position="28"/>
    </location>
</feature>
<comment type="caution">
    <text evidence="2">The sequence shown here is derived from an EMBL/GenBank/DDBJ whole genome shotgun (WGS) entry which is preliminary data.</text>
</comment>
<evidence type="ECO:0000313" key="3">
    <source>
        <dbReference type="Proteomes" id="UP000643279"/>
    </source>
</evidence>
<sequence>MASAAESLGDEQQQKGGKNGHEYAPCSRPELKEHHLAFGGPWPRGTGALERLGIDRLNIGEQEMEHREWAGSMPRQPGDHRPDREGSYCQCHQNPYFPA</sequence>
<dbReference type="EMBL" id="BMFW01000006">
    <property type="protein sequence ID" value="GGH94917.1"/>
    <property type="molecule type" value="Genomic_DNA"/>
</dbReference>
<feature type="region of interest" description="Disordered" evidence="1">
    <location>
        <begin position="67"/>
        <end position="89"/>
    </location>
</feature>
<proteinExistence type="predicted"/>
<dbReference type="Proteomes" id="UP000643279">
    <property type="component" value="Unassembled WGS sequence"/>
</dbReference>
<evidence type="ECO:0000256" key="1">
    <source>
        <dbReference type="SAM" id="MobiDB-lite"/>
    </source>
</evidence>
<feature type="compositionally biased region" description="Basic and acidic residues" evidence="1">
    <location>
        <begin position="77"/>
        <end position="86"/>
    </location>
</feature>
<gene>
    <name evidence="2" type="ORF">GCM10007170_19240</name>
</gene>
<evidence type="ECO:0000313" key="2">
    <source>
        <dbReference type="EMBL" id="GGH94917.1"/>
    </source>
</evidence>
<protein>
    <submittedName>
        <fullName evidence="2">Uncharacterized protein</fullName>
    </submittedName>
</protein>
<keyword evidence="3" id="KW-1185">Reference proteome</keyword>